<protein>
    <recommendedName>
        <fullName evidence="4">SnoaL-like domain-containing protein</fullName>
    </recommendedName>
</protein>
<accession>A0ABU4SYX3</accession>
<keyword evidence="3" id="KW-1185">Reference proteome</keyword>
<feature type="compositionally biased region" description="Basic and acidic residues" evidence="1">
    <location>
        <begin position="38"/>
        <end position="50"/>
    </location>
</feature>
<gene>
    <name evidence="2" type="ORF">SK803_12850</name>
</gene>
<name>A0ABU4SYX3_9PSEU</name>
<reference evidence="2 3" key="1">
    <citation type="submission" date="2023-11" db="EMBL/GenBank/DDBJ databases">
        <title>Lentzea sokolovensis, sp. nov., Lentzea kristufkii, sp. nov., and Lentzea miocenensis, sp. nov., rare actinobacteria from Sokolov Coal Basin, Miocene lacustrine sediment, Czech Republic.</title>
        <authorList>
            <person name="Lara A."/>
            <person name="Kotroba L."/>
            <person name="Nouioui I."/>
            <person name="Neumann-Schaal M."/>
            <person name="Mast Y."/>
            <person name="Chronakova A."/>
        </authorList>
    </citation>
    <scope>NUCLEOTIDE SEQUENCE [LARGE SCALE GENOMIC DNA]</scope>
    <source>
        <strain evidence="2 3">BCCO 10_0856</strain>
    </source>
</reference>
<evidence type="ECO:0000313" key="3">
    <source>
        <dbReference type="Proteomes" id="UP001285521"/>
    </source>
</evidence>
<feature type="region of interest" description="Disordered" evidence="1">
    <location>
        <begin position="31"/>
        <end position="50"/>
    </location>
</feature>
<sequence>MNPVLELFRRAAHTDDAEAMREGVELMFGDMEMPQSGERIRGRDRMRDAG</sequence>
<reference evidence="2 3" key="2">
    <citation type="submission" date="2023-11" db="EMBL/GenBank/DDBJ databases">
        <authorList>
            <person name="Lara A.C."/>
            <person name="Chronakova A."/>
        </authorList>
    </citation>
    <scope>NUCLEOTIDE SEQUENCE [LARGE SCALE GENOMIC DNA]</scope>
    <source>
        <strain evidence="2 3">BCCO 10_0856</strain>
    </source>
</reference>
<proteinExistence type="predicted"/>
<organism evidence="2 3">
    <name type="scientific">Lentzea miocenica</name>
    <dbReference type="NCBI Taxonomy" id="3095431"/>
    <lineage>
        <taxon>Bacteria</taxon>
        <taxon>Bacillati</taxon>
        <taxon>Actinomycetota</taxon>
        <taxon>Actinomycetes</taxon>
        <taxon>Pseudonocardiales</taxon>
        <taxon>Pseudonocardiaceae</taxon>
        <taxon>Lentzea</taxon>
    </lineage>
</organism>
<dbReference type="Proteomes" id="UP001285521">
    <property type="component" value="Unassembled WGS sequence"/>
</dbReference>
<evidence type="ECO:0000256" key="1">
    <source>
        <dbReference type="SAM" id="MobiDB-lite"/>
    </source>
</evidence>
<comment type="caution">
    <text evidence="2">The sequence shown here is derived from an EMBL/GenBank/DDBJ whole genome shotgun (WGS) entry which is preliminary data.</text>
</comment>
<evidence type="ECO:0008006" key="4">
    <source>
        <dbReference type="Google" id="ProtNLM"/>
    </source>
</evidence>
<evidence type="ECO:0000313" key="2">
    <source>
        <dbReference type="EMBL" id="MDX8031109.1"/>
    </source>
</evidence>
<dbReference type="RefSeq" id="WP_319966175.1">
    <property type="nucleotide sequence ID" value="NZ_JAXAVW010000009.1"/>
</dbReference>
<dbReference type="EMBL" id="JAXAVW010000009">
    <property type="protein sequence ID" value="MDX8031109.1"/>
    <property type="molecule type" value="Genomic_DNA"/>
</dbReference>